<evidence type="ECO:0000313" key="2">
    <source>
        <dbReference type="EMBL" id="KAG0119159.1"/>
    </source>
</evidence>
<proteinExistence type="predicted"/>
<dbReference type="AlphaFoldDB" id="A0A835NQK1"/>
<dbReference type="InterPro" id="IPR019734">
    <property type="entry name" value="TPR_rpt"/>
</dbReference>
<reference evidence="2" key="1">
    <citation type="submission" date="2020-10" db="EMBL/GenBank/DDBJ databases">
        <title>Feather gene expression reveals the developmental basis of iridescence in African starlings.</title>
        <authorList>
            <person name="Rubenstein D.R."/>
        </authorList>
    </citation>
    <scope>NUCLEOTIDE SEQUENCE</scope>
    <source>
        <strain evidence="2">SS15</strain>
        <tissue evidence="2">Liver</tissue>
    </source>
</reference>
<dbReference type="Pfam" id="PF13181">
    <property type="entry name" value="TPR_8"/>
    <property type="match status" value="1"/>
</dbReference>
<feature type="compositionally biased region" description="Polar residues" evidence="1">
    <location>
        <begin position="1097"/>
        <end position="1106"/>
    </location>
</feature>
<reference evidence="3 4" key="2">
    <citation type="journal article" date="2021" name="J. Hered.">
        <title>Feather Gene Expression Elucidates the Developmental Basis of Plumage Iridescence in African Starlings.</title>
        <authorList>
            <person name="Rubenstein D.R."/>
            <person name="Corvelo A."/>
            <person name="MacManes M.D."/>
            <person name="Maia R."/>
            <person name="Narzisi G."/>
            <person name="Rousaki A."/>
            <person name="Vandenabeele P."/>
            <person name="Shawkey M.D."/>
            <person name="Solomon J."/>
        </authorList>
    </citation>
    <scope>NUCLEOTIDE SEQUENCE [LARGE SCALE GENOMIC DNA]</scope>
    <source>
        <strain evidence="3">SS15</strain>
    </source>
</reference>
<dbReference type="PANTHER" id="PTHR44874:SF1">
    <property type="entry name" value="TETRATRICOPEPTIDE REPEAT PROTEIN 34"/>
    <property type="match status" value="1"/>
</dbReference>
<protein>
    <submittedName>
        <fullName evidence="2">Tetratricopeptide repeat protein 34</fullName>
    </submittedName>
</protein>
<name>A0A835NQK1_9PASS</name>
<feature type="non-terminal residue" evidence="2">
    <location>
        <position position="1106"/>
    </location>
</feature>
<dbReference type="EMBL" id="JADDUC010000093">
    <property type="protein sequence ID" value="KAG0119159.1"/>
    <property type="molecule type" value="Genomic_DNA"/>
</dbReference>
<feature type="region of interest" description="Disordered" evidence="1">
    <location>
        <begin position="1086"/>
        <end position="1106"/>
    </location>
</feature>
<dbReference type="InterPro" id="IPR011990">
    <property type="entry name" value="TPR-like_helical_dom_sf"/>
</dbReference>
<gene>
    <name evidence="3" type="ORF">IHE44_0007944</name>
    <name evidence="2" type="ORF">IHE44_014851</name>
</gene>
<dbReference type="EMBL" id="JADDUC020000026">
    <property type="protein sequence ID" value="KAI1231491.1"/>
    <property type="molecule type" value="Genomic_DNA"/>
</dbReference>
<dbReference type="Proteomes" id="UP000618051">
    <property type="component" value="Unassembled WGS sequence"/>
</dbReference>
<evidence type="ECO:0000313" key="3">
    <source>
        <dbReference type="EMBL" id="KAI1231491.1"/>
    </source>
</evidence>
<sequence length="1106" mass="121563">AQAQEMAPEDLAALLCGEGDEQLSLQEFPAATAFYLAAFSCCAPTAVQRVSTMGPGPCQPVVATLEAWCQGKAQIPEIQSRNLAVVSLSVGIAAVFLSTLIPNNVVASVYELEALLRRGCWQEVVSKCNLLLEDNSRDSMELLLLRALARVLSGTQVGKGIMDYVQAFVLHRTEAVAYVCSRQREYLAQVVQAFSDHLSRCQEESPGCRASEQWLGDCYTFLAAVAPGHAWVSRAQAAHLLKTGEFQECVAVCTKALEGFSAENLRGEDVLALLLERAAGYFFLGGWTQEMMQDLAAAFAADPVQAMKCFEELFSPSDADKIEEQARAALEGRFAAYREAVRARADLRGSHGTELLPLVIQTIQLLLHICPGSSRELSVRLADCHLLQGHPGAALDMCEQLLAAEQNTYHNTLLALRGFCSLHAQDHQGALQDFQRVIEHNSPHPNSCIKALCGRGLIRISGGSNYLTALDYITACQLKLDETIFTIKSYVPWNQRGLLLKVLQEEGQMMLQKKRYPGGSSVSFQKKQTGLCTFLTLKVDAPGVFQLASLLVELDSSDEASQILCADALYQMGRGEEAHKMLSLALSRNPQRAPVLARLALLQLKRGFVYDGNQLLKRLIRIGDSSCLLPILDIFQDEDRKLLQSHCRWRALAILKGKQEAAAIKEAIAHLSFAILAAGGYAEDCLLTRARCYGRLGQMKTAIFDFNAVLKEDPSNVQALSGRGFVHLALRQQKEAVQDLISALKVEAGAVIPAILTLKPEAQGLVTGWLLQHGRATLTELVATKDLPGEETLRDLLMMAKALTKICRAAQHHIFYTDVLMANGRQQEALKHLQEAFGHCPAEDFARARLAVLQLQSRNVAGAAAPLSVLARRDEKDLAFLLNFVDTKQQQHLAQAAAQEGKVLMKSHHHEQALGYHSLAVLASRDSPRYLRRRAACLMHLKKYEKALKDMEKVIQGHGCNSPKTQAGDHCCQGFLLLALAQEEAAVQHYMEALQLDEPLALGTITDCPGRESLTKTFHKIAQYNFEKQCYEEAWKITDYGLKIDKSSELQKLKARLKREASSCGLGAPQRQCWDITCVMGALSSVQKQKGPEAKDSGQTTSPDPQ</sequence>
<organism evidence="2">
    <name type="scientific">Lamprotornis superbus</name>
    <dbReference type="NCBI Taxonomy" id="245042"/>
    <lineage>
        <taxon>Eukaryota</taxon>
        <taxon>Metazoa</taxon>
        <taxon>Chordata</taxon>
        <taxon>Craniata</taxon>
        <taxon>Vertebrata</taxon>
        <taxon>Euteleostomi</taxon>
        <taxon>Archelosauria</taxon>
        <taxon>Archosauria</taxon>
        <taxon>Dinosauria</taxon>
        <taxon>Saurischia</taxon>
        <taxon>Theropoda</taxon>
        <taxon>Coelurosauria</taxon>
        <taxon>Aves</taxon>
        <taxon>Neognathae</taxon>
        <taxon>Neoaves</taxon>
        <taxon>Telluraves</taxon>
        <taxon>Australaves</taxon>
        <taxon>Passeriformes</taxon>
        <taxon>Sturnidae</taxon>
        <taxon>Lamprotornis</taxon>
    </lineage>
</organism>
<dbReference type="InterPro" id="IPR042161">
    <property type="entry name" value="TTC34"/>
</dbReference>
<reference evidence="3" key="3">
    <citation type="submission" date="2022-01" db="EMBL/GenBank/DDBJ databases">
        <authorList>
            <person name="Rubenstein D.R."/>
        </authorList>
    </citation>
    <scope>NUCLEOTIDE SEQUENCE</scope>
    <source>
        <strain evidence="3">SS15</strain>
        <tissue evidence="3">Liver</tissue>
    </source>
</reference>
<dbReference type="OrthoDB" id="5971337at2759"/>
<accession>A0A835NQK1</accession>
<keyword evidence="4" id="KW-1185">Reference proteome</keyword>
<evidence type="ECO:0000313" key="4">
    <source>
        <dbReference type="Proteomes" id="UP000618051"/>
    </source>
</evidence>
<comment type="caution">
    <text evidence="2">The sequence shown here is derived from an EMBL/GenBank/DDBJ whole genome shotgun (WGS) entry which is preliminary data.</text>
</comment>
<dbReference type="PANTHER" id="PTHR44874">
    <property type="entry name" value="TETRATRICOPEPTIDE REPEAT PROTEIN 34"/>
    <property type="match status" value="1"/>
</dbReference>
<dbReference type="SMART" id="SM00028">
    <property type="entry name" value="TPR"/>
    <property type="match status" value="9"/>
</dbReference>
<dbReference type="Gene3D" id="1.25.40.10">
    <property type="entry name" value="Tetratricopeptide repeat domain"/>
    <property type="match status" value="3"/>
</dbReference>
<feature type="non-terminal residue" evidence="2">
    <location>
        <position position="1"/>
    </location>
</feature>
<dbReference type="SUPFAM" id="SSF48452">
    <property type="entry name" value="TPR-like"/>
    <property type="match status" value="3"/>
</dbReference>
<evidence type="ECO:0000256" key="1">
    <source>
        <dbReference type="SAM" id="MobiDB-lite"/>
    </source>
</evidence>